<gene>
    <name evidence="1" type="ORF">HINF_LOCUS4726</name>
    <name evidence="2" type="ORF">HINF_LOCUS70622</name>
</gene>
<sequence length="158" mass="18922">MLDGQMLQYSLMTYKNIFLELKRKQQLVKWTLKIRLKDVLGEEIKQMTRIFLKEALKLSNTLVLQVSIHIYLQVDNNALLRDYLGNDYNTNNYLTNECLVKVTAKEREYDNHKLIKSSVQYRVIVRYLETPFYQTYSGKTQYCQLRLNRIINWNQSIA</sequence>
<proteinExistence type="predicted"/>
<dbReference type="EMBL" id="CAXDID020000532">
    <property type="protein sequence ID" value="CAL6100579.1"/>
    <property type="molecule type" value="Genomic_DNA"/>
</dbReference>
<protein>
    <submittedName>
        <fullName evidence="2">Hypothetical_protein</fullName>
    </submittedName>
</protein>
<dbReference type="AlphaFoldDB" id="A0AA86TH54"/>
<name>A0AA86TH54_9EUKA</name>
<dbReference type="EMBL" id="CATOUU010000119">
    <property type="protein sequence ID" value="CAI9917081.1"/>
    <property type="molecule type" value="Genomic_DNA"/>
</dbReference>
<keyword evidence="3" id="KW-1185">Reference proteome</keyword>
<reference evidence="2 3" key="2">
    <citation type="submission" date="2024-07" db="EMBL/GenBank/DDBJ databases">
        <authorList>
            <person name="Akdeniz Z."/>
        </authorList>
    </citation>
    <scope>NUCLEOTIDE SEQUENCE [LARGE SCALE GENOMIC DNA]</scope>
</reference>
<evidence type="ECO:0000313" key="1">
    <source>
        <dbReference type="EMBL" id="CAI9917081.1"/>
    </source>
</evidence>
<accession>A0AA86TH54</accession>
<dbReference type="Proteomes" id="UP001642409">
    <property type="component" value="Unassembled WGS sequence"/>
</dbReference>
<evidence type="ECO:0000313" key="3">
    <source>
        <dbReference type="Proteomes" id="UP001642409"/>
    </source>
</evidence>
<organism evidence="1">
    <name type="scientific">Hexamita inflata</name>
    <dbReference type="NCBI Taxonomy" id="28002"/>
    <lineage>
        <taxon>Eukaryota</taxon>
        <taxon>Metamonada</taxon>
        <taxon>Diplomonadida</taxon>
        <taxon>Hexamitidae</taxon>
        <taxon>Hexamitinae</taxon>
        <taxon>Hexamita</taxon>
    </lineage>
</organism>
<reference evidence="1" key="1">
    <citation type="submission" date="2023-06" db="EMBL/GenBank/DDBJ databases">
        <authorList>
            <person name="Kurt Z."/>
        </authorList>
    </citation>
    <scope>NUCLEOTIDE SEQUENCE</scope>
</reference>
<comment type="caution">
    <text evidence="1">The sequence shown here is derived from an EMBL/GenBank/DDBJ whole genome shotgun (WGS) entry which is preliminary data.</text>
</comment>
<evidence type="ECO:0000313" key="2">
    <source>
        <dbReference type="EMBL" id="CAL6100579.1"/>
    </source>
</evidence>